<evidence type="ECO:0000313" key="9">
    <source>
        <dbReference type="EMBL" id="MBC8316604.1"/>
    </source>
</evidence>
<dbReference type="InterPro" id="IPR024037">
    <property type="entry name" value="Alt_ATP_synth_F1_esu"/>
</dbReference>
<comment type="subcellular location">
    <subcellularLocation>
        <location evidence="2">Endomembrane system</location>
        <topology evidence="2">Peripheral membrane protein</topology>
    </subcellularLocation>
</comment>
<evidence type="ECO:0000256" key="3">
    <source>
        <dbReference type="ARBA" id="ARBA00005712"/>
    </source>
</evidence>
<evidence type="ECO:0000256" key="6">
    <source>
        <dbReference type="ARBA" id="ARBA00023136"/>
    </source>
</evidence>
<dbReference type="Pfam" id="PF02823">
    <property type="entry name" value="ATP-synt_DE_N"/>
    <property type="match status" value="1"/>
</dbReference>
<dbReference type="CDD" id="cd12152">
    <property type="entry name" value="F1-ATPase_delta"/>
    <property type="match status" value="1"/>
</dbReference>
<dbReference type="SUPFAM" id="SSF51344">
    <property type="entry name" value="Epsilon subunit of F1F0-ATP synthase N-terminal domain"/>
    <property type="match status" value="1"/>
</dbReference>
<protein>
    <submittedName>
        <fullName evidence="9">F0F1 ATP synthase subunit epsilon</fullName>
    </submittedName>
</protein>
<keyword evidence="5" id="KW-0406">Ion transport</keyword>
<comment type="function">
    <text evidence="1">Produces ATP from ADP in the presence of a proton gradient across the membrane.</text>
</comment>
<evidence type="ECO:0000256" key="2">
    <source>
        <dbReference type="ARBA" id="ARBA00004184"/>
    </source>
</evidence>
<dbReference type="NCBIfam" id="TIGR03166">
    <property type="entry name" value="alt_F1F0_F1_eps"/>
    <property type="match status" value="1"/>
</dbReference>
<dbReference type="InterPro" id="IPR001469">
    <property type="entry name" value="ATP_synth_F1_dsu/esu"/>
</dbReference>
<reference evidence="9 10" key="1">
    <citation type="submission" date="2020-08" db="EMBL/GenBank/DDBJ databases">
        <title>Bridging the membrane lipid divide: bacteria of the FCB group superphylum have the potential to synthesize archaeal ether lipids.</title>
        <authorList>
            <person name="Villanueva L."/>
            <person name="Von Meijenfeldt F.A.B."/>
            <person name="Westbye A.B."/>
            <person name="Yadav S."/>
            <person name="Hopmans E.C."/>
            <person name="Dutilh B.E."/>
            <person name="Sinninghe Damste J.S."/>
        </authorList>
    </citation>
    <scope>NUCLEOTIDE SEQUENCE [LARGE SCALE GENOMIC DNA]</scope>
    <source>
        <strain evidence="9">NIOZ-UU47</strain>
    </source>
</reference>
<dbReference type="GO" id="GO:0046933">
    <property type="term" value="F:proton-transporting ATP synthase activity, rotational mechanism"/>
    <property type="evidence" value="ECO:0007669"/>
    <property type="project" value="InterPro"/>
</dbReference>
<keyword evidence="6" id="KW-0472">Membrane</keyword>
<dbReference type="GO" id="GO:0012505">
    <property type="term" value="C:endomembrane system"/>
    <property type="evidence" value="ECO:0007669"/>
    <property type="project" value="UniProtKB-SubCell"/>
</dbReference>
<feature type="domain" description="ATP synthase F1 complex delta/epsilon subunit N-terminal" evidence="8">
    <location>
        <begin position="1"/>
        <end position="80"/>
    </location>
</feature>
<dbReference type="InterPro" id="IPR036771">
    <property type="entry name" value="ATPsynth_dsu/esu_N"/>
</dbReference>
<dbReference type="EMBL" id="JACNJZ010000044">
    <property type="protein sequence ID" value="MBC8316604.1"/>
    <property type="molecule type" value="Genomic_DNA"/>
</dbReference>
<dbReference type="Gene3D" id="2.60.15.10">
    <property type="entry name" value="F0F1 ATP synthase delta/epsilon subunit, N-terminal"/>
    <property type="match status" value="1"/>
</dbReference>
<evidence type="ECO:0000256" key="1">
    <source>
        <dbReference type="ARBA" id="ARBA00003543"/>
    </source>
</evidence>
<dbReference type="Proteomes" id="UP000614424">
    <property type="component" value="Unassembled WGS sequence"/>
</dbReference>
<organism evidence="9 10">
    <name type="scientific">Candidatus Desulfobia pelagia</name>
    <dbReference type="NCBI Taxonomy" id="2841692"/>
    <lineage>
        <taxon>Bacteria</taxon>
        <taxon>Pseudomonadati</taxon>
        <taxon>Thermodesulfobacteriota</taxon>
        <taxon>Desulfobulbia</taxon>
        <taxon>Desulfobulbales</taxon>
        <taxon>Desulfobulbaceae</taxon>
        <taxon>Candidatus Desulfobia</taxon>
    </lineage>
</organism>
<keyword evidence="7" id="KW-0139">CF(1)</keyword>
<evidence type="ECO:0000256" key="5">
    <source>
        <dbReference type="ARBA" id="ARBA00023065"/>
    </source>
</evidence>
<dbReference type="AlphaFoldDB" id="A0A8J6NBE4"/>
<comment type="caution">
    <text evidence="9">The sequence shown here is derived from an EMBL/GenBank/DDBJ whole genome shotgun (WGS) entry which is preliminary data.</text>
</comment>
<evidence type="ECO:0000313" key="10">
    <source>
        <dbReference type="Proteomes" id="UP000614424"/>
    </source>
</evidence>
<accession>A0A8J6NBE4</accession>
<sequence>MTLKILLPTSKFLDEKVEKVKGEGLEGEFCLKPRHIDYATALLPGIFSYVSHTGKEQYIALDQGILVKQGHKVVMITRRAIAGELGQLNTEVEKMLMERDEREKQNRSAVAMLEIGFIKRFLEFSHR</sequence>
<keyword evidence="7" id="KW-0066">ATP synthesis</keyword>
<dbReference type="InterPro" id="IPR020546">
    <property type="entry name" value="ATP_synth_F1_dsu/esu_N"/>
</dbReference>
<evidence type="ECO:0000256" key="7">
    <source>
        <dbReference type="ARBA" id="ARBA00023196"/>
    </source>
</evidence>
<comment type="similarity">
    <text evidence="3">Belongs to the ATPase epsilon chain family.</text>
</comment>
<gene>
    <name evidence="9" type="ORF">H8E41_01770</name>
</gene>
<name>A0A8J6NBE4_9BACT</name>
<keyword evidence="4" id="KW-0813">Transport</keyword>
<evidence type="ECO:0000259" key="8">
    <source>
        <dbReference type="Pfam" id="PF02823"/>
    </source>
</evidence>
<dbReference type="GO" id="GO:0045259">
    <property type="term" value="C:proton-transporting ATP synthase complex"/>
    <property type="evidence" value="ECO:0007669"/>
    <property type="project" value="UniProtKB-KW"/>
</dbReference>
<proteinExistence type="inferred from homology"/>
<evidence type="ECO:0000256" key="4">
    <source>
        <dbReference type="ARBA" id="ARBA00022448"/>
    </source>
</evidence>